<evidence type="ECO:0000256" key="3">
    <source>
        <dbReference type="ARBA" id="ARBA00022695"/>
    </source>
</evidence>
<dbReference type="GO" id="GO:0003887">
    <property type="term" value="F:DNA-directed DNA polymerase activity"/>
    <property type="evidence" value="ECO:0007669"/>
    <property type="project" value="UniProtKB-KW"/>
</dbReference>
<dbReference type="InterPro" id="IPR004805">
    <property type="entry name" value="DnaE2/DnaE/PolC"/>
</dbReference>
<dbReference type="SMART" id="SM00481">
    <property type="entry name" value="POLIIIAc"/>
    <property type="match status" value="1"/>
</dbReference>
<dbReference type="Gene3D" id="1.10.10.1600">
    <property type="entry name" value="Bacterial DNA polymerase III alpha subunit, thumb domain"/>
    <property type="match status" value="1"/>
</dbReference>
<dbReference type="RefSeq" id="WP_103241450.1">
    <property type="nucleotide sequence ID" value="NZ_JANJZD010000026.1"/>
</dbReference>
<dbReference type="OrthoDB" id="2480799at2"/>
<dbReference type="PANTHER" id="PTHR32294:SF0">
    <property type="entry name" value="DNA POLYMERASE III SUBUNIT ALPHA"/>
    <property type="match status" value="1"/>
</dbReference>
<dbReference type="SUPFAM" id="SSF89550">
    <property type="entry name" value="PHP domain-like"/>
    <property type="match status" value="1"/>
</dbReference>
<reference evidence="8 9" key="1">
    <citation type="submission" date="2018-01" db="EMBL/GenBank/DDBJ databases">
        <authorList>
            <person name="Gaut B.S."/>
            <person name="Morton B.R."/>
            <person name="Clegg M.T."/>
            <person name="Duvall M.R."/>
        </authorList>
    </citation>
    <scope>NUCLEOTIDE SEQUENCE [LARGE SCALE GENOMIC DNA]</scope>
    <source>
        <strain evidence="8">GP69</strain>
    </source>
</reference>
<feature type="domain" description="Polymerase/histidinol phosphatase N-terminal" evidence="7">
    <location>
        <begin position="3"/>
        <end position="71"/>
    </location>
</feature>
<dbReference type="GO" id="GO:0008408">
    <property type="term" value="F:3'-5' exonuclease activity"/>
    <property type="evidence" value="ECO:0007669"/>
    <property type="project" value="InterPro"/>
</dbReference>
<dbReference type="NCBIfam" id="TIGR00594">
    <property type="entry name" value="polc"/>
    <property type="match status" value="1"/>
</dbReference>
<dbReference type="InterPro" id="IPR003141">
    <property type="entry name" value="Pol/His_phosphatase_N"/>
</dbReference>
<dbReference type="CDD" id="cd04485">
    <property type="entry name" value="DnaE_OBF"/>
    <property type="match status" value="1"/>
</dbReference>
<evidence type="ECO:0000259" key="7">
    <source>
        <dbReference type="SMART" id="SM00481"/>
    </source>
</evidence>
<dbReference type="PANTHER" id="PTHR32294">
    <property type="entry name" value="DNA POLYMERASE III SUBUNIT ALPHA"/>
    <property type="match status" value="1"/>
</dbReference>
<dbReference type="EC" id="2.7.7.7" evidence="1"/>
<evidence type="ECO:0000256" key="5">
    <source>
        <dbReference type="ARBA" id="ARBA00022932"/>
    </source>
</evidence>
<evidence type="ECO:0000256" key="4">
    <source>
        <dbReference type="ARBA" id="ARBA00022705"/>
    </source>
</evidence>
<dbReference type="InterPro" id="IPR041931">
    <property type="entry name" value="DNA_pol3_alpha_thumb_dom"/>
</dbReference>
<dbReference type="Pfam" id="PF17657">
    <property type="entry name" value="DNA_pol3_finger"/>
    <property type="match status" value="1"/>
</dbReference>
<dbReference type="InterPro" id="IPR040982">
    <property type="entry name" value="DNA_pol3_finger"/>
</dbReference>
<dbReference type="Pfam" id="PF14579">
    <property type="entry name" value="HHH_6"/>
    <property type="match status" value="1"/>
</dbReference>
<proteinExistence type="predicted"/>
<organism evidence="8 9">
    <name type="scientific">Acetatifactor muris</name>
    <dbReference type="NCBI Taxonomy" id="879566"/>
    <lineage>
        <taxon>Bacteria</taxon>
        <taxon>Bacillati</taxon>
        <taxon>Bacillota</taxon>
        <taxon>Clostridia</taxon>
        <taxon>Lachnospirales</taxon>
        <taxon>Lachnospiraceae</taxon>
        <taxon>Acetatifactor</taxon>
    </lineage>
</organism>
<protein>
    <recommendedName>
        <fullName evidence="1">DNA-directed DNA polymerase</fullName>
        <ecNumber evidence="1">2.7.7.7</ecNumber>
    </recommendedName>
</protein>
<sequence>MFTHLHIHTTKGSLLDSILTVEESVKFASENGMKAMALTDHGSMASFVDFVKECNEYNIKPIIGNEIYEVDDMWEKADTKEYTQPRYHLILLARTQEGYKNLIKITSISRTEGLYKKPRIDIKYIQEKGLGKGIICLTACQAGRLSRYLVNGKYEEAEQHIDKLKNTFDYVVCELQSHNTEDQANANQLIYDFAQNNNLPYTITTDAHMLSDSLKESHAMFVEIGEGREVGESYIDCYLQTESEIYEKLSDQFSEDVIRKGIEESVNITDIIENIDIGLNKGNIMPKINIENGYDNHEEYLRYLVFKIFDEKFSHMSKEDQEIRRQRLETELPVLYAVDYTDYFIMLYMLAKEARKRKIPLGYSRGSGANCLCLFMLNVTQIDSVRWDLDFSRFANLGRKSMADFDWDISKRRRKEMVEISEELFGKENVAPIATFNTLSTKVAIRDIGKVLDEKDYSPYYKQIPYKLRDEVAKMIPTIKTLNDLGEEEEKDVLLKDILNKNEKLKEVYEKFPLWFKYVMDVEGLPKSMGRHAAGTLITPTPVTDYCPLCYDSEKNIMIELEMHNAMDDLGLVKMDYLGLETLDIVDDTLKKAGITWDDVDINHLNLEDKEVFEKVYKNGNTVGIFQMESAEGRRMCIEAQADNVEDVIVVNAANRPGTKESFPTYCQNKLHPENVTVLHEDLRDLFGKTHYILLYQEQALQLFRHAGFPEEQVDNARRAIGKKKKEVMEQLEVDFRAGLTQKGWNNEQLIEIWQLMLKQAEYCFNRGHAVAYGLLSYLTAYLKTHYTIYFMAALLTSKSDKVQKISIVINDCKRLGIKVSPPNVNKSDIEFTALPENNEILFGLLAVKGLGESIVDKIIENRPYQSMNDFIEKVADKTAIITLIKAGAIPTKDKMLSLKKYANRLFERKDYKPVTTLPSPYSKLIPFGLNVDDYRECKKVNREALLIDYNKAKEKLFIEEQNQKYKNHMTEFQEKYAKDEYMWEFDTLSMFLTNDPLKDAYKYTKTDWDMVEDGDKTTLFCVIVDIKRKKDKNGNQFAYLDLYTPFGIVEATIWSSQLKQYSDDIKKGNCLAILGRKREEHFFVEKVKPYNTWLDQMRKKGVAV</sequence>
<dbReference type="InterPro" id="IPR004013">
    <property type="entry name" value="PHP_dom"/>
</dbReference>
<dbReference type="EMBL" id="OFSM01000026">
    <property type="protein sequence ID" value="SOY31462.1"/>
    <property type="molecule type" value="Genomic_DNA"/>
</dbReference>
<dbReference type="Gene3D" id="1.10.150.870">
    <property type="match status" value="1"/>
</dbReference>
<evidence type="ECO:0000313" key="9">
    <source>
        <dbReference type="Proteomes" id="UP000236311"/>
    </source>
</evidence>
<evidence type="ECO:0000256" key="6">
    <source>
        <dbReference type="ARBA" id="ARBA00049244"/>
    </source>
</evidence>
<keyword evidence="9" id="KW-1185">Reference proteome</keyword>
<dbReference type="AlphaFoldDB" id="A0A2K4ZM44"/>
<keyword evidence="3 8" id="KW-0548">Nucleotidyltransferase</keyword>
<keyword evidence="5" id="KW-0239">DNA-directed DNA polymerase</keyword>
<keyword evidence="4" id="KW-0235">DNA replication</keyword>
<dbReference type="GO" id="GO:0006260">
    <property type="term" value="P:DNA replication"/>
    <property type="evidence" value="ECO:0007669"/>
    <property type="project" value="UniProtKB-KW"/>
</dbReference>
<keyword evidence="2 8" id="KW-0808">Transferase</keyword>
<gene>
    <name evidence="8" type="primary">dnaE_2</name>
    <name evidence="8" type="ORF">AMURIS_04205</name>
</gene>
<dbReference type="Pfam" id="PF07733">
    <property type="entry name" value="DNA_pol3_alpha"/>
    <property type="match status" value="1"/>
</dbReference>
<dbReference type="InterPro" id="IPR029460">
    <property type="entry name" value="DNAPol_HHH"/>
</dbReference>
<dbReference type="InterPro" id="IPR011708">
    <property type="entry name" value="DNA_pol3_alpha_NTPase_dom"/>
</dbReference>
<dbReference type="Gene3D" id="3.20.20.140">
    <property type="entry name" value="Metal-dependent hydrolases"/>
    <property type="match status" value="1"/>
</dbReference>
<evidence type="ECO:0000256" key="2">
    <source>
        <dbReference type="ARBA" id="ARBA00022679"/>
    </source>
</evidence>
<dbReference type="Pfam" id="PF02811">
    <property type="entry name" value="PHP"/>
    <property type="match status" value="1"/>
</dbReference>
<dbReference type="Proteomes" id="UP000236311">
    <property type="component" value="Unassembled WGS sequence"/>
</dbReference>
<accession>A0A2K4ZM44</accession>
<name>A0A2K4ZM44_9FIRM</name>
<evidence type="ECO:0000256" key="1">
    <source>
        <dbReference type="ARBA" id="ARBA00012417"/>
    </source>
</evidence>
<comment type="catalytic activity">
    <reaction evidence="6">
        <text>DNA(n) + a 2'-deoxyribonucleoside 5'-triphosphate = DNA(n+1) + diphosphate</text>
        <dbReference type="Rhea" id="RHEA:22508"/>
        <dbReference type="Rhea" id="RHEA-COMP:17339"/>
        <dbReference type="Rhea" id="RHEA-COMP:17340"/>
        <dbReference type="ChEBI" id="CHEBI:33019"/>
        <dbReference type="ChEBI" id="CHEBI:61560"/>
        <dbReference type="ChEBI" id="CHEBI:173112"/>
        <dbReference type="EC" id="2.7.7.7"/>
    </reaction>
</comment>
<dbReference type="InterPro" id="IPR016195">
    <property type="entry name" value="Pol/histidinol_Pase-like"/>
</dbReference>
<evidence type="ECO:0000313" key="8">
    <source>
        <dbReference type="EMBL" id="SOY31462.1"/>
    </source>
</evidence>